<name>G7GQG5_9ACTN</name>
<evidence type="ECO:0000259" key="12">
    <source>
        <dbReference type="PROSITE" id="PS50929"/>
    </source>
</evidence>
<feature type="transmembrane region" description="Helical" evidence="9">
    <location>
        <begin position="237"/>
        <end position="261"/>
    </location>
</feature>
<evidence type="ECO:0000256" key="6">
    <source>
        <dbReference type="ARBA" id="ARBA00022840"/>
    </source>
</evidence>
<dbReference type="InterPro" id="IPR003439">
    <property type="entry name" value="ABC_transporter-like_ATP-bd"/>
</dbReference>
<feature type="chain" id="PRO_5003494845" evidence="10">
    <location>
        <begin position="31"/>
        <end position="579"/>
    </location>
</feature>
<dbReference type="Proteomes" id="UP000006023">
    <property type="component" value="Unassembled WGS sequence"/>
</dbReference>
<feature type="transmembrane region" description="Helical" evidence="9">
    <location>
        <begin position="124"/>
        <end position="149"/>
    </location>
</feature>
<dbReference type="Pfam" id="PF00664">
    <property type="entry name" value="ABC_membrane"/>
    <property type="match status" value="1"/>
</dbReference>
<evidence type="ECO:0000256" key="7">
    <source>
        <dbReference type="ARBA" id="ARBA00022989"/>
    </source>
</evidence>
<feature type="signal peptide" evidence="10">
    <location>
        <begin position="1"/>
        <end position="30"/>
    </location>
</feature>
<feature type="transmembrane region" description="Helical" evidence="9">
    <location>
        <begin position="155"/>
        <end position="177"/>
    </location>
</feature>
<dbReference type="PANTHER" id="PTHR43394:SF1">
    <property type="entry name" value="ATP-BINDING CASSETTE SUB-FAMILY B MEMBER 10, MITOCHONDRIAL"/>
    <property type="match status" value="1"/>
</dbReference>
<dbReference type="PANTHER" id="PTHR43394">
    <property type="entry name" value="ATP-DEPENDENT PERMEASE MDL1, MITOCHONDRIAL"/>
    <property type="match status" value="1"/>
</dbReference>
<organism evidence="13 14">
    <name type="scientific">Gordonia amarae NBRC 15530</name>
    <dbReference type="NCBI Taxonomy" id="1075090"/>
    <lineage>
        <taxon>Bacteria</taxon>
        <taxon>Bacillati</taxon>
        <taxon>Actinomycetota</taxon>
        <taxon>Actinomycetes</taxon>
        <taxon>Mycobacteriales</taxon>
        <taxon>Gordoniaceae</taxon>
        <taxon>Gordonia</taxon>
    </lineage>
</organism>
<dbReference type="CDD" id="cd18548">
    <property type="entry name" value="ABC_6TM_Tm287_like"/>
    <property type="match status" value="1"/>
</dbReference>
<evidence type="ECO:0000256" key="5">
    <source>
        <dbReference type="ARBA" id="ARBA00022741"/>
    </source>
</evidence>
<feature type="domain" description="ABC transmembrane type-1" evidence="12">
    <location>
        <begin position="15"/>
        <end position="297"/>
    </location>
</feature>
<feature type="transmembrane region" description="Helical" evidence="9">
    <location>
        <begin position="54"/>
        <end position="75"/>
    </location>
</feature>
<dbReference type="SMART" id="SM00382">
    <property type="entry name" value="AAA"/>
    <property type="match status" value="1"/>
</dbReference>
<evidence type="ECO:0000256" key="4">
    <source>
        <dbReference type="ARBA" id="ARBA00022692"/>
    </source>
</evidence>
<dbReference type="AlphaFoldDB" id="G7GQG5"/>
<dbReference type="PROSITE" id="PS50893">
    <property type="entry name" value="ABC_TRANSPORTER_2"/>
    <property type="match status" value="1"/>
</dbReference>
<comment type="caution">
    <text evidence="13">The sequence shown here is derived from an EMBL/GenBank/DDBJ whole genome shotgun (WGS) entry which is preliminary data.</text>
</comment>
<dbReference type="SUPFAM" id="SSF52540">
    <property type="entry name" value="P-loop containing nucleoside triphosphate hydrolases"/>
    <property type="match status" value="1"/>
</dbReference>
<keyword evidence="14" id="KW-1185">Reference proteome</keyword>
<evidence type="ECO:0000256" key="8">
    <source>
        <dbReference type="ARBA" id="ARBA00023136"/>
    </source>
</evidence>
<gene>
    <name evidence="13" type="ORF">GOAMR_45_00360</name>
</gene>
<dbReference type="GO" id="GO:0005524">
    <property type="term" value="F:ATP binding"/>
    <property type="evidence" value="ECO:0007669"/>
    <property type="project" value="UniProtKB-KW"/>
</dbReference>
<keyword evidence="4 9" id="KW-0812">Transmembrane</keyword>
<dbReference type="PROSITE" id="PS50929">
    <property type="entry name" value="ABC_TM1F"/>
    <property type="match status" value="1"/>
</dbReference>
<dbReference type="Pfam" id="PF00005">
    <property type="entry name" value="ABC_tran"/>
    <property type="match status" value="1"/>
</dbReference>
<evidence type="ECO:0000313" key="13">
    <source>
        <dbReference type="EMBL" id="GAB05840.1"/>
    </source>
</evidence>
<keyword evidence="5" id="KW-0547">Nucleotide-binding</keyword>
<keyword evidence="3" id="KW-1003">Cell membrane</keyword>
<dbReference type="InterPro" id="IPR039421">
    <property type="entry name" value="Type_1_exporter"/>
</dbReference>
<reference evidence="13 14" key="1">
    <citation type="submission" date="2011-11" db="EMBL/GenBank/DDBJ databases">
        <title>Whole genome shotgun sequence of Gordonia amarae NBRC 15530.</title>
        <authorList>
            <person name="Takarada H."/>
            <person name="Hosoyama A."/>
            <person name="Tsuchikane K."/>
            <person name="Katsumata H."/>
            <person name="Yamazaki S."/>
            <person name="Fujita N."/>
        </authorList>
    </citation>
    <scope>NUCLEOTIDE SEQUENCE [LARGE SCALE GENOMIC DNA]</scope>
    <source>
        <strain evidence="13 14">NBRC 15530</strain>
    </source>
</reference>
<dbReference type="SUPFAM" id="SSF90123">
    <property type="entry name" value="ABC transporter transmembrane region"/>
    <property type="match status" value="1"/>
</dbReference>
<dbReference type="InterPro" id="IPR027417">
    <property type="entry name" value="P-loop_NTPase"/>
</dbReference>
<dbReference type="InterPro" id="IPR003593">
    <property type="entry name" value="AAA+_ATPase"/>
</dbReference>
<dbReference type="STRING" id="1075090.GOAMR_45_00360"/>
<proteinExistence type="predicted"/>
<dbReference type="GO" id="GO:0015421">
    <property type="term" value="F:ABC-type oligopeptide transporter activity"/>
    <property type="evidence" value="ECO:0007669"/>
    <property type="project" value="TreeGrafter"/>
</dbReference>
<evidence type="ECO:0000256" key="10">
    <source>
        <dbReference type="SAM" id="SignalP"/>
    </source>
</evidence>
<dbReference type="GO" id="GO:0005886">
    <property type="term" value="C:plasma membrane"/>
    <property type="evidence" value="ECO:0007669"/>
    <property type="project" value="UniProtKB-SubCell"/>
</dbReference>
<protein>
    <submittedName>
        <fullName evidence="13">Putative ABC transporter permease/ATP-binding protein</fullName>
    </submittedName>
</protein>
<feature type="transmembrane region" description="Helical" evidence="9">
    <location>
        <begin position="277"/>
        <end position="295"/>
    </location>
</feature>
<dbReference type="EMBL" id="BAED01000045">
    <property type="protein sequence ID" value="GAB05840.1"/>
    <property type="molecule type" value="Genomic_DNA"/>
</dbReference>
<dbReference type="eggNOG" id="COG1132">
    <property type="taxonomic scope" value="Bacteria"/>
</dbReference>
<keyword evidence="7 9" id="KW-1133">Transmembrane helix</keyword>
<dbReference type="InterPro" id="IPR017871">
    <property type="entry name" value="ABC_transporter-like_CS"/>
</dbReference>
<dbReference type="GO" id="GO:0016887">
    <property type="term" value="F:ATP hydrolysis activity"/>
    <property type="evidence" value="ECO:0007669"/>
    <property type="project" value="InterPro"/>
</dbReference>
<comment type="subcellular location">
    <subcellularLocation>
        <location evidence="1">Cell membrane</location>
        <topology evidence="1">Multi-pass membrane protein</topology>
    </subcellularLocation>
</comment>
<keyword evidence="2" id="KW-0813">Transport</keyword>
<evidence type="ECO:0000313" key="14">
    <source>
        <dbReference type="Proteomes" id="UP000006023"/>
    </source>
</evidence>
<evidence type="ECO:0000256" key="9">
    <source>
        <dbReference type="SAM" id="Phobius"/>
    </source>
</evidence>
<dbReference type="PROSITE" id="PS00211">
    <property type="entry name" value="ABC_TRANSPORTER_1"/>
    <property type="match status" value="1"/>
</dbReference>
<dbReference type="Gene3D" id="3.40.50.300">
    <property type="entry name" value="P-loop containing nucleotide triphosphate hydrolases"/>
    <property type="match status" value="1"/>
</dbReference>
<evidence type="ECO:0000256" key="1">
    <source>
        <dbReference type="ARBA" id="ARBA00004651"/>
    </source>
</evidence>
<evidence type="ECO:0000256" key="2">
    <source>
        <dbReference type="ARBA" id="ARBA00022448"/>
    </source>
</evidence>
<dbReference type="InterPro" id="IPR011527">
    <property type="entry name" value="ABC1_TM_dom"/>
</dbReference>
<dbReference type="FunFam" id="3.40.50.300:FF:000854">
    <property type="entry name" value="Multidrug ABC transporter ATP-binding protein"/>
    <property type="match status" value="1"/>
</dbReference>
<dbReference type="Gene3D" id="1.20.1560.10">
    <property type="entry name" value="ABC transporter type 1, transmembrane domain"/>
    <property type="match status" value="1"/>
</dbReference>
<feature type="domain" description="ABC transporter" evidence="11">
    <location>
        <begin position="339"/>
        <end position="573"/>
    </location>
</feature>
<accession>G7GQG5</accession>
<dbReference type="InterPro" id="IPR036640">
    <property type="entry name" value="ABC1_TM_sf"/>
</dbReference>
<sequence>MLFTEALAPRRRLVALFALCQLAATFTALAQPALNARIIDDGIMAGDTGTIYRVGGYMLIVAVVNLAVSLAATYLSAHIASEMARDLRISVRDRVALLSDAQASRFGVPSLLTRATGDVSNVQVLLFATLAIAITAPFMLVGAAILSLIQGWRLAPVIVVAGIILSVGMGLFVRQLIPAATLMQKRIDTLNRVIREQLSGQRVIRAFSRERTELRRYDDANTDLFTVALWMGRWQTALLPTVTVVAGLASVAVSGFGAVFIDHGWMKIGQLTATSGYLMQILVAVSMLSVVAGVASRASASAARIIEVRDTEASIDGATSRRDDGSLAALGVTDRAPLVELDGVSFRYAGAESPALDSVSLAFRPQSTTGIIGGTASGKSTLLALVPRLIDPTSGAVRWNGADTADFAPAAVRSRISYISAGTSLITGTIATNLRIGKADADDDELWQALDLAAANFVRERDGGLDAEVTQGGRNFSGGQRQRLALARALLRRPDIFVLDEPFSALDTDTEQAVVSAIRAACPTSSIVIGTQRVSSIRRADQIAVIDAGRIVAVGTHQSLLAGSTVYRELADAQAVAGV</sequence>
<keyword evidence="10" id="KW-0732">Signal</keyword>
<keyword evidence="8 9" id="KW-0472">Membrane</keyword>
<keyword evidence="6 13" id="KW-0067">ATP-binding</keyword>
<evidence type="ECO:0000256" key="3">
    <source>
        <dbReference type="ARBA" id="ARBA00022475"/>
    </source>
</evidence>
<evidence type="ECO:0000259" key="11">
    <source>
        <dbReference type="PROSITE" id="PS50893"/>
    </source>
</evidence>